<feature type="transmembrane region" description="Helical" evidence="6">
    <location>
        <begin position="88"/>
        <end position="109"/>
    </location>
</feature>
<feature type="transmembrane region" description="Helical" evidence="6">
    <location>
        <begin position="36"/>
        <end position="53"/>
    </location>
</feature>
<evidence type="ECO:0000256" key="2">
    <source>
        <dbReference type="ARBA" id="ARBA00007362"/>
    </source>
</evidence>
<comment type="subcellular location">
    <subcellularLocation>
        <location evidence="1">Membrane</location>
        <topology evidence="1">Multi-pass membrane protein</topology>
    </subcellularLocation>
</comment>
<protein>
    <submittedName>
        <fullName evidence="8">EamA/RhaT family transporter</fullName>
    </submittedName>
</protein>
<reference evidence="9" key="1">
    <citation type="submission" date="2018-05" db="EMBL/GenBank/DDBJ databases">
        <title>Genome sequencing of Phenylobacterium sp. HYN0004.</title>
        <authorList>
            <person name="Yi H."/>
            <person name="Baek C."/>
        </authorList>
    </citation>
    <scope>NUCLEOTIDE SEQUENCE [LARGE SCALE GENOMIC DNA]</scope>
    <source>
        <strain evidence="9">HYN0004</strain>
    </source>
</reference>
<dbReference type="Proteomes" id="UP000247763">
    <property type="component" value="Chromosome"/>
</dbReference>
<keyword evidence="3 6" id="KW-0812">Transmembrane</keyword>
<evidence type="ECO:0000256" key="3">
    <source>
        <dbReference type="ARBA" id="ARBA00022692"/>
    </source>
</evidence>
<dbReference type="InterPro" id="IPR050638">
    <property type="entry name" value="AA-Vitamin_Transporters"/>
</dbReference>
<dbReference type="PANTHER" id="PTHR32322">
    <property type="entry name" value="INNER MEMBRANE TRANSPORTER"/>
    <property type="match status" value="1"/>
</dbReference>
<evidence type="ECO:0000313" key="9">
    <source>
        <dbReference type="Proteomes" id="UP000247763"/>
    </source>
</evidence>
<dbReference type="Pfam" id="PF00892">
    <property type="entry name" value="EamA"/>
    <property type="match status" value="2"/>
</dbReference>
<dbReference type="GO" id="GO:0016020">
    <property type="term" value="C:membrane"/>
    <property type="evidence" value="ECO:0007669"/>
    <property type="project" value="UniProtKB-SubCell"/>
</dbReference>
<gene>
    <name evidence="8" type="ORF">HYN04_04040</name>
</gene>
<evidence type="ECO:0000256" key="1">
    <source>
        <dbReference type="ARBA" id="ARBA00004141"/>
    </source>
</evidence>
<accession>A0A2Z3HMS3</accession>
<sequence length="298" mass="31660">MSPRDFGLMTLVCLIWAANSIISKLVIANLGAPPMFYAALRFAVVLAVVWPWLRNVPRPLWRMIVVGLCMGCGTFALVFFALQTASPSAVAIVSQLGVPVTAVLSWFLLGERLDARRIVGTAMTLAGVVLVMWNPDGLHMSAGLLFVVASAVIGSFGAVLMKQIEGVKPLQFQAWVGLTSVIPTLGFTLALEQGQGAVVAANPWALGAAVLFSGLIVSVLAHTLYYTLIQRYEATLVSPLTLMTPIFTIAMGVVFTGDVVDLRMALGAALAMAGVLVIAFRFNQLARLVLLFGRGQGA</sequence>
<dbReference type="PANTHER" id="PTHR32322:SF2">
    <property type="entry name" value="EAMA DOMAIN-CONTAINING PROTEIN"/>
    <property type="match status" value="1"/>
</dbReference>
<dbReference type="AlphaFoldDB" id="A0A2Z3HMS3"/>
<evidence type="ECO:0000259" key="7">
    <source>
        <dbReference type="Pfam" id="PF00892"/>
    </source>
</evidence>
<dbReference type="EMBL" id="CP029479">
    <property type="protein sequence ID" value="AWM76997.1"/>
    <property type="molecule type" value="Genomic_DNA"/>
</dbReference>
<dbReference type="InterPro" id="IPR000620">
    <property type="entry name" value="EamA_dom"/>
</dbReference>
<evidence type="ECO:0000313" key="8">
    <source>
        <dbReference type="EMBL" id="AWM76997.1"/>
    </source>
</evidence>
<organism evidence="8 9">
    <name type="scientific">Phenylobacterium parvum</name>
    <dbReference type="NCBI Taxonomy" id="2201350"/>
    <lineage>
        <taxon>Bacteria</taxon>
        <taxon>Pseudomonadati</taxon>
        <taxon>Pseudomonadota</taxon>
        <taxon>Alphaproteobacteria</taxon>
        <taxon>Caulobacterales</taxon>
        <taxon>Caulobacteraceae</taxon>
        <taxon>Phenylobacterium</taxon>
    </lineage>
</organism>
<dbReference type="OrthoDB" id="7158585at2"/>
<evidence type="ECO:0000256" key="6">
    <source>
        <dbReference type="SAM" id="Phobius"/>
    </source>
</evidence>
<dbReference type="Gene3D" id="1.10.3730.20">
    <property type="match status" value="1"/>
</dbReference>
<evidence type="ECO:0000256" key="5">
    <source>
        <dbReference type="ARBA" id="ARBA00023136"/>
    </source>
</evidence>
<feature type="transmembrane region" description="Helical" evidence="6">
    <location>
        <begin position="140"/>
        <end position="160"/>
    </location>
</feature>
<feature type="domain" description="EamA" evidence="7">
    <location>
        <begin position="8"/>
        <end position="132"/>
    </location>
</feature>
<keyword evidence="5 6" id="KW-0472">Membrane</keyword>
<feature type="transmembrane region" description="Helical" evidence="6">
    <location>
        <begin position="236"/>
        <end position="256"/>
    </location>
</feature>
<feature type="transmembrane region" description="Helical" evidence="6">
    <location>
        <begin position="118"/>
        <end position="134"/>
    </location>
</feature>
<dbReference type="RefSeq" id="WP_110449566.1">
    <property type="nucleotide sequence ID" value="NZ_CP029479.1"/>
</dbReference>
<dbReference type="InterPro" id="IPR037185">
    <property type="entry name" value="EmrE-like"/>
</dbReference>
<comment type="similarity">
    <text evidence="2">Belongs to the EamA transporter family.</text>
</comment>
<feature type="domain" description="EamA" evidence="7">
    <location>
        <begin position="142"/>
        <end position="279"/>
    </location>
</feature>
<dbReference type="KEGG" id="phb:HYN04_04040"/>
<dbReference type="SUPFAM" id="SSF103481">
    <property type="entry name" value="Multidrug resistance efflux transporter EmrE"/>
    <property type="match status" value="2"/>
</dbReference>
<keyword evidence="4 6" id="KW-1133">Transmembrane helix</keyword>
<feature type="transmembrane region" description="Helical" evidence="6">
    <location>
        <begin position="60"/>
        <end position="82"/>
    </location>
</feature>
<keyword evidence="9" id="KW-1185">Reference proteome</keyword>
<feature type="transmembrane region" description="Helical" evidence="6">
    <location>
        <begin position="262"/>
        <end position="282"/>
    </location>
</feature>
<proteinExistence type="inferred from homology"/>
<name>A0A2Z3HMS3_9CAUL</name>
<feature type="transmembrane region" description="Helical" evidence="6">
    <location>
        <begin position="172"/>
        <end position="191"/>
    </location>
</feature>
<feature type="transmembrane region" description="Helical" evidence="6">
    <location>
        <begin position="203"/>
        <end position="224"/>
    </location>
</feature>
<evidence type="ECO:0000256" key="4">
    <source>
        <dbReference type="ARBA" id="ARBA00022989"/>
    </source>
</evidence>